<dbReference type="PROSITE" id="PS50280">
    <property type="entry name" value="SET"/>
    <property type="match status" value="1"/>
</dbReference>
<evidence type="ECO:0000313" key="14">
    <source>
        <dbReference type="EMBL" id="GJJ09617.1"/>
    </source>
</evidence>
<dbReference type="SUPFAM" id="SSF51735">
    <property type="entry name" value="NAD(P)-binding Rossmann-fold domains"/>
    <property type="match status" value="1"/>
</dbReference>
<comment type="caution">
    <text evidence="14">The sequence shown here is derived from an EMBL/GenBank/DDBJ whole genome shotgun (WGS) entry which is preliminary data.</text>
</comment>
<dbReference type="PROSITE" id="PS00061">
    <property type="entry name" value="ADH_SHORT"/>
    <property type="match status" value="1"/>
</dbReference>
<dbReference type="Proteomes" id="UP001050691">
    <property type="component" value="Unassembled WGS sequence"/>
</dbReference>
<feature type="region of interest" description="Disordered" evidence="9">
    <location>
        <begin position="336"/>
        <end position="449"/>
    </location>
</feature>
<comment type="subcellular location">
    <subcellularLocation>
        <location evidence="1">Chromosome</location>
    </subcellularLocation>
</comment>
<dbReference type="InterPro" id="IPR002347">
    <property type="entry name" value="SDR_fam"/>
</dbReference>
<feature type="domain" description="SET" evidence="11">
    <location>
        <begin position="1087"/>
        <end position="1215"/>
    </location>
</feature>
<evidence type="ECO:0000256" key="8">
    <source>
        <dbReference type="ARBA" id="ARBA00022857"/>
    </source>
</evidence>
<dbReference type="InterPro" id="IPR001214">
    <property type="entry name" value="SET_dom"/>
</dbReference>
<evidence type="ECO:0000256" key="4">
    <source>
        <dbReference type="ARBA" id="ARBA00022679"/>
    </source>
</evidence>
<dbReference type="InterPro" id="IPR036291">
    <property type="entry name" value="NAD(P)-bd_dom_sf"/>
</dbReference>
<dbReference type="InterPro" id="IPR003616">
    <property type="entry name" value="Post-SET_dom"/>
</dbReference>
<dbReference type="InterPro" id="IPR046341">
    <property type="entry name" value="SET_dom_sf"/>
</dbReference>
<organism evidence="14 15">
    <name type="scientific">Clathrus columnatus</name>
    <dbReference type="NCBI Taxonomy" id="1419009"/>
    <lineage>
        <taxon>Eukaryota</taxon>
        <taxon>Fungi</taxon>
        <taxon>Dikarya</taxon>
        <taxon>Basidiomycota</taxon>
        <taxon>Agaricomycotina</taxon>
        <taxon>Agaricomycetes</taxon>
        <taxon>Phallomycetidae</taxon>
        <taxon>Phallales</taxon>
        <taxon>Clathraceae</taxon>
        <taxon>Clathrus</taxon>
    </lineage>
</organism>
<evidence type="ECO:0000256" key="1">
    <source>
        <dbReference type="ARBA" id="ARBA00004286"/>
    </source>
</evidence>
<feature type="compositionally biased region" description="Low complexity" evidence="9">
    <location>
        <begin position="340"/>
        <end position="356"/>
    </location>
</feature>
<keyword evidence="7" id="KW-0862">Zinc</keyword>
<evidence type="ECO:0000259" key="13">
    <source>
        <dbReference type="PROSITE" id="PS50868"/>
    </source>
</evidence>
<evidence type="ECO:0000259" key="12">
    <source>
        <dbReference type="PROSITE" id="PS50867"/>
    </source>
</evidence>
<dbReference type="PANTHER" id="PTHR46223:SF4">
    <property type="entry name" value="HISTONE-LYSINE N-METHYLTRANSFERASE-RELATED"/>
    <property type="match status" value="1"/>
</dbReference>
<dbReference type="GO" id="GO:0008270">
    <property type="term" value="F:zinc ion binding"/>
    <property type="evidence" value="ECO:0007669"/>
    <property type="project" value="InterPro"/>
</dbReference>
<dbReference type="InterPro" id="IPR007728">
    <property type="entry name" value="Pre-SET_dom"/>
</dbReference>
<evidence type="ECO:0000256" key="7">
    <source>
        <dbReference type="ARBA" id="ARBA00022833"/>
    </source>
</evidence>
<keyword evidence="2" id="KW-0158">Chromosome</keyword>
<evidence type="ECO:0000259" key="11">
    <source>
        <dbReference type="PROSITE" id="PS50280"/>
    </source>
</evidence>
<sequence>MLVYLSIVGALYISYLLYRFATFLSLYFFSTFSLDEYLTGESPYAIVTGASDGIGKGVATELYLRGFNLILHGRNVEKTQKVADEIRALRNGQGKKDVRIFIADATKSDNNFQNIVAPFKNLNVSILVNNVGGSGDVSLKRFDESPSTEIPRLINWNVQFPLHLIHGLLPQFRKRRGPCLVVNIGSFSAEVPPPRLALYASSKRFMRTLTWSLSVDERYFTPTNVRFIHMTVGQVQSNSLRMTPTLLRPSSETFGKAIVDRMNCGRLEVAPYVFHAISQWFVLSIGDTAGEWLREGIYASSDRQMDNLSSTQKRKAIDSLVSSDIKKPRLSIAFTKPFPSTSSSSQSNVGQSSTQTKEVHKFASTQTSSRKGKEKALDSYRPPPIEGLFGSRNILSSTDKSSSSKDSTKAPSSASNGSTKARLFTWSQRKTTQQEPISISSDSDEGEEQNILTKKLKPIRKSTSQMDVVDLTFGDDDDDVDEVTVIEMKKLSPSRLQKVKGQRSLEHRVKKTEKPRKSNVSFDDEKILLTETRSPTILPTPPKSENDEPESSEDTSTIKQRPRKFAFKKVLDKESDQGVFQPSLPPGADVIDLCTDDSSDELLGQPLGINGHLMSFGANTENTHDTVPSPPLPGPVNNHTLPGVKHEHDLQSETIGVDVQLKADTENTHDADTLSPSSLTDGSLGADEQLPSLGVNTLENAHDIVEFVPLPPSSSDLVDKNPAQPSLDIANFSNQISSEPLCVDAQLTANIENTLDPSSSSPGQPPFLETNTESAHAFIVPLSLSGWIDEEDHSPAPDCDEPAITNDPDITEALLDPISELEISPLLNSCEEEEVLRDVLLEDEEQEEEMVVEHPVVVLMETSPDEPPSNTEKGNDNAQHTDTFIVDEPVNPPDSEFPSGSLVKEPDFSKISTQATEPVPDYDDRLSAAIKWPAEKLPTELHDMINALPTNYLYNPQMRHVFEAMIEDNTAADEPRAPKIRIIGRKNGPVTPPWEFYYTNRIVNGEGVPRSDKNLLQGCDCIGPCDPKSKTCACVQRQMAWTGGDIKGFLYRKERLLHPHYPVFECNDACECSEECMNRVIQHGRKYPLSITLTKNKGWGVFADEKIPRGSYLGIYAGEMILEAEADERGKLYDRYGRTYLFDLDFYHLRALSKDKEAINTYTIDAFHAGNNHSCDPNCQITPTYVNEPDLHKPALTIFTSRDVQKGEELTFSYLGEPDNDEGMDEQVDNEEAGPLSHKQEAVHRRCLCGATNCRGQMF</sequence>
<keyword evidence="10" id="KW-0472">Membrane</keyword>
<evidence type="ECO:0000256" key="10">
    <source>
        <dbReference type="SAM" id="Phobius"/>
    </source>
</evidence>
<keyword evidence="6" id="KW-0479">Metal-binding</keyword>
<feature type="compositionally biased region" description="Polar residues" evidence="9">
    <location>
        <begin position="425"/>
        <end position="436"/>
    </location>
</feature>
<name>A0AAV5A4V1_9AGAM</name>
<dbReference type="GO" id="GO:0005634">
    <property type="term" value="C:nucleus"/>
    <property type="evidence" value="ECO:0007669"/>
    <property type="project" value="InterPro"/>
</dbReference>
<protein>
    <submittedName>
        <fullName evidence="14">Uncharacterized protein</fullName>
    </submittedName>
</protein>
<evidence type="ECO:0000256" key="6">
    <source>
        <dbReference type="ARBA" id="ARBA00022723"/>
    </source>
</evidence>
<keyword evidence="3" id="KW-0489">Methyltransferase</keyword>
<dbReference type="AlphaFoldDB" id="A0AAV5A4V1"/>
<keyword evidence="4" id="KW-0808">Transferase</keyword>
<feature type="region of interest" description="Disordered" evidence="9">
    <location>
        <begin position="495"/>
        <end position="563"/>
    </location>
</feature>
<proteinExistence type="predicted"/>
<dbReference type="Pfam" id="PF00106">
    <property type="entry name" value="adh_short"/>
    <property type="match status" value="1"/>
</dbReference>
<dbReference type="InterPro" id="IPR050973">
    <property type="entry name" value="H3K9_Histone-Lys_N-MTase"/>
</dbReference>
<dbReference type="PRINTS" id="PR00081">
    <property type="entry name" value="GDHRDH"/>
</dbReference>
<feature type="domain" description="Post-SET" evidence="13">
    <location>
        <begin position="1243"/>
        <end position="1259"/>
    </location>
</feature>
<dbReference type="Pfam" id="PF05033">
    <property type="entry name" value="Pre-SET"/>
    <property type="match status" value="1"/>
</dbReference>
<dbReference type="EMBL" id="BPWL01000004">
    <property type="protein sequence ID" value="GJJ09617.1"/>
    <property type="molecule type" value="Genomic_DNA"/>
</dbReference>
<evidence type="ECO:0000256" key="3">
    <source>
        <dbReference type="ARBA" id="ARBA00022603"/>
    </source>
</evidence>
<dbReference type="SUPFAM" id="SSF82199">
    <property type="entry name" value="SET domain"/>
    <property type="match status" value="1"/>
</dbReference>
<feature type="transmembrane region" description="Helical" evidence="10">
    <location>
        <begin position="7"/>
        <end position="29"/>
    </location>
</feature>
<keyword evidence="15" id="KW-1185">Reference proteome</keyword>
<dbReference type="Pfam" id="PF00856">
    <property type="entry name" value="SET"/>
    <property type="match status" value="1"/>
</dbReference>
<dbReference type="Gene3D" id="2.170.270.10">
    <property type="entry name" value="SET domain"/>
    <property type="match status" value="1"/>
</dbReference>
<dbReference type="GO" id="GO:0005694">
    <property type="term" value="C:chromosome"/>
    <property type="evidence" value="ECO:0007669"/>
    <property type="project" value="UniProtKB-SubCell"/>
</dbReference>
<evidence type="ECO:0000256" key="2">
    <source>
        <dbReference type="ARBA" id="ARBA00022454"/>
    </source>
</evidence>
<dbReference type="GO" id="GO:0032259">
    <property type="term" value="P:methylation"/>
    <property type="evidence" value="ECO:0007669"/>
    <property type="project" value="UniProtKB-KW"/>
</dbReference>
<keyword evidence="8" id="KW-0521">NADP</keyword>
<dbReference type="PANTHER" id="PTHR46223">
    <property type="entry name" value="HISTONE-LYSINE N-METHYLTRANSFERASE SUV39H"/>
    <property type="match status" value="1"/>
</dbReference>
<dbReference type="PROSITE" id="PS50867">
    <property type="entry name" value="PRE_SET"/>
    <property type="match status" value="1"/>
</dbReference>
<accession>A0AAV5A4V1</accession>
<keyword evidence="5" id="KW-0949">S-adenosyl-L-methionine</keyword>
<dbReference type="Gene3D" id="3.40.50.720">
    <property type="entry name" value="NAD(P)-binding Rossmann-like Domain"/>
    <property type="match status" value="1"/>
</dbReference>
<gene>
    <name evidence="14" type="ORF">Clacol_003840</name>
</gene>
<evidence type="ECO:0000313" key="15">
    <source>
        <dbReference type="Proteomes" id="UP001050691"/>
    </source>
</evidence>
<evidence type="ECO:0000256" key="9">
    <source>
        <dbReference type="SAM" id="MobiDB-lite"/>
    </source>
</evidence>
<dbReference type="SMART" id="SM00317">
    <property type="entry name" value="SET"/>
    <property type="match status" value="1"/>
</dbReference>
<reference evidence="14" key="1">
    <citation type="submission" date="2021-10" db="EMBL/GenBank/DDBJ databases">
        <title>De novo Genome Assembly of Clathrus columnatus (Basidiomycota, Fungi) Using Illumina and Nanopore Sequence Data.</title>
        <authorList>
            <person name="Ogiso-Tanaka E."/>
            <person name="Itagaki H."/>
            <person name="Hosoya T."/>
            <person name="Hosaka K."/>
        </authorList>
    </citation>
    <scope>NUCLEOTIDE SEQUENCE</scope>
    <source>
        <strain evidence="14">MO-923</strain>
    </source>
</reference>
<feature type="domain" description="Pre-SET" evidence="12">
    <location>
        <begin position="1017"/>
        <end position="1084"/>
    </location>
</feature>
<dbReference type="InterPro" id="IPR020904">
    <property type="entry name" value="Sc_DH/Rdtase_CS"/>
</dbReference>
<feature type="region of interest" description="Disordered" evidence="9">
    <location>
        <begin position="666"/>
        <end position="688"/>
    </location>
</feature>
<dbReference type="GO" id="GO:0046974">
    <property type="term" value="F:histone H3K9 methyltransferase activity"/>
    <property type="evidence" value="ECO:0007669"/>
    <property type="project" value="TreeGrafter"/>
</dbReference>
<keyword evidence="10" id="KW-1133">Transmembrane helix</keyword>
<evidence type="ECO:0000256" key="5">
    <source>
        <dbReference type="ARBA" id="ARBA00022691"/>
    </source>
</evidence>
<dbReference type="PROSITE" id="PS50868">
    <property type="entry name" value="POST_SET"/>
    <property type="match status" value="1"/>
</dbReference>
<dbReference type="SMART" id="SM00468">
    <property type="entry name" value="PreSET"/>
    <property type="match status" value="1"/>
</dbReference>
<keyword evidence="10" id="KW-0812">Transmembrane</keyword>